<evidence type="ECO:0000259" key="4">
    <source>
        <dbReference type="Pfam" id="PF00557"/>
    </source>
</evidence>
<keyword evidence="7" id="KW-0645">Protease</keyword>
<dbReference type="PANTHER" id="PTHR43763:SF6">
    <property type="entry name" value="XAA-PRO AMINOPEPTIDASE 1"/>
    <property type="match status" value="1"/>
</dbReference>
<sequence length="617" mass="65146">MTNDPRRSSRPRFQTFDDPSHAKGAERIEALRAALREIGADGFVVPRADEHQSEYVPANAERLAWLTGFTGSAGLAVVLADAAALFVDGRYTLQAPEQVDTGTITVVPLAETTPEAWLGTHLKAGQVLAYDPWLHTVDGVARLERAAAKAGASLRPVEANLVDAVWAGRPKPPAGRVAAQPDALAGESREAKLDRIRAALAEGGLDALVISDPHNLAWAFNLRGADVAHTPLALGYAVLPHEGRAALYLTSPEIDADLRAALEPLADLRPRAAFAEALAQASAGAARVRLDAATGAAALKGLVEAAGGVADTGPDPVTAMKAVKNAAEIAGSRAAHRRDGLAVTRFLAWLDRAAEDGVSEIRAVEALEDFRAEGGELRDVSFPTISGSGPNGAIVHYRVTRATDRTARPGELFLIDSGAQYADGTTDITRTVAVGTPTDGMRERFTRVLKGHIAIARAVFPEGTTGAQIDAFARASLWEAGLDYDHGTGHGVGAFLSVHEGPQRIAKTGTVALKPGMILSNEPGYYRAGAYGIRIENLILVEERTVPGAERPMLGFETLTLAPIDRRLIDATLLGAADASWLDAYHARVRQSLTPDLDGATRDWLEAATRPLGEASA</sequence>
<comment type="similarity">
    <text evidence="1">Belongs to the peptidase M24B family.</text>
</comment>
<dbReference type="CDD" id="cd01085">
    <property type="entry name" value="APP"/>
    <property type="match status" value="1"/>
</dbReference>
<gene>
    <name evidence="7" type="ORF">MRSR164_13140</name>
</gene>
<evidence type="ECO:0000259" key="5">
    <source>
        <dbReference type="Pfam" id="PF01321"/>
    </source>
</evidence>
<keyword evidence="2" id="KW-0479">Metal-binding</keyword>
<organism evidence="7 8">
    <name type="scientific">Methylobacterium radiotolerans</name>
    <dbReference type="NCBI Taxonomy" id="31998"/>
    <lineage>
        <taxon>Bacteria</taxon>
        <taxon>Pseudomonadati</taxon>
        <taxon>Pseudomonadota</taxon>
        <taxon>Alphaproteobacteria</taxon>
        <taxon>Hyphomicrobiales</taxon>
        <taxon>Methylobacteriaceae</taxon>
        <taxon>Methylobacterium</taxon>
    </lineage>
</organism>
<evidence type="ECO:0000256" key="2">
    <source>
        <dbReference type="ARBA" id="ARBA00022723"/>
    </source>
</evidence>
<evidence type="ECO:0000259" key="6">
    <source>
        <dbReference type="Pfam" id="PF16188"/>
    </source>
</evidence>
<name>A0ABU7TAV4_9HYPH</name>
<dbReference type="InterPro" id="IPR000994">
    <property type="entry name" value="Pept_M24"/>
</dbReference>
<keyword evidence="3" id="KW-0378">Hydrolase</keyword>
<keyword evidence="7" id="KW-0031">Aminopeptidase</keyword>
<evidence type="ECO:0000313" key="7">
    <source>
        <dbReference type="EMBL" id="MEE7457683.1"/>
    </source>
</evidence>
<dbReference type="Gene3D" id="3.40.350.10">
    <property type="entry name" value="Creatinase/prolidase N-terminal domain"/>
    <property type="match status" value="2"/>
</dbReference>
<dbReference type="Pfam" id="PF16188">
    <property type="entry name" value="Peptidase_M24_C"/>
    <property type="match status" value="1"/>
</dbReference>
<feature type="domain" description="Peptidase M24" evidence="4">
    <location>
        <begin position="333"/>
        <end position="543"/>
    </location>
</feature>
<feature type="domain" description="Peptidase M24 C-terminal" evidence="6">
    <location>
        <begin position="552"/>
        <end position="612"/>
    </location>
</feature>
<dbReference type="Proteomes" id="UP001349262">
    <property type="component" value="Unassembled WGS sequence"/>
</dbReference>
<dbReference type="InterPro" id="IPR050422">
    <property type="entry name" value="X-Pro_aminopeptidase_P"/>
</dbReference>
<protein>
    <submittedName>
        <fullName evidence="7">X-Pro aminopeptidase</fullName>
    </submittedName>
</protein>
<proteinExistence type="inferred from homology"/>
<dbReference type="InterPro" id="IPR033740">
    <property type="entry name" value="Pept_M24B"/>
</dbReference>
<dbReference type="PANTHER" id="PTHR43763">
    <property type="entry name" value="XAA-PRO AMINOPEPTIDASE 1"/>
    <property type="match status" value="1"/>
</dbReference>
<evidence type="ECO:0000256" key="1">
    <source>
        <dbReference type="ARBA" id="ARBA00008766"/>
    </source>
</evidence>
<dbReference type="InterPro" id="IPR032416">
    <property type="entry name" value="Peptidase_M24_C"/>
</dbReference>
<accession>A0ABU7TAV4</accession>
<evidence type="ECO:0000313" key="8">
    <source>
        <dbReference type="Proteomes" id="UP001349262"/>
    </source>
</evidence>
<dbReference type="SUPFAM" id="SSF55920">
    <property type="entry name" value="Creatinase/aminopeptidase"/>
    <property type="match status" value="1"/>
</dbReference>
<dbReference type="Gene3D" id="3.90.230.10">
    <property type="entry name" value="Creatinase/methionine aminopeptidase superfamily"/>
    <property type="match status" value="1"/>
</dbReference>
<dbReference type="Pfam" id="PF01321">
    <property type="entry name" value="Creatinase_N"/>
    <property type="match status" value="1"/>
</dbReference>
<dbReference type="EMBL" id="MLBY01000004">
    <property type="protein sequence ID" value="MEE7457683.1"/>
    <property type="molecule type" value="Genomic_DNA"/>
</dbReference>
<keyword evidence="8" id="KW-1185">Reference proteome</keyword>
<evidence type="ECO:0000256" key="3">
    <source>
        <dbReference type="ARBA" id="ARBA00022801"/>
    </source>
</evidence>
<dbReference type="Pfam" id="PF00557">
    <property type="entry name" value="Peptidase_M24"/>
    <property type="match status" value="1"/>
</dbReference>
<reference evidence="7 8" key="1">
    <citation type="journal article" date="2012" name="Genet. Mol. Biol.">
        <title>Analysis of 16S rRNA and mxaF genes revealing insights into Methylobacterium niche-specific plant association.</title>
        <authorList>
            <person name="Dourado M.N."/>
            <person name="Andreote F.D."/>
            <person name="Dini-Andreote F."/>
            <person name="Conti R."/>
            <person name="Araujo J.M."/>
            <person name="Araujo W.L."/>
        </authorList>
    </citation>
    <scope>NUCLEOTIDE SEQUENCE [LARGE SCALE GENOMIC DNA]</scope>
    <source>
        <strain evidence="7 8">SR1.6/4</strain>
    </source>
</reference>
<dbReference type="InterPro" id="IPR029149">
    <property type="entry name" value="Creatin/AminoP/Spt16_N"/>
</dbReference>
<feature type="domain" description="Creatinase N-terminal" evidence="5">
    <location>
        <begin position="27"/>
        <end position="158"/>
    </location>
</feature>
<dbReference type="InterPro" id="IPR000587">
    <property type="entry name" value="Creatinase_N"/>
</dbReference>
<comment type="caution">
    <text evidence="7">The sequence shown here is derived from an EMBL/GenBank/DDBJ whole genome shotgun (WGS) entry which is preliminary data.</text>
</comment>
<dbReference type="SUPFAM" id="SSF53092">
    <property type="entry name" value="Creatinase/prolidase N-terminal domain"/>
    <property type="match status" value="2"/>
</dbReference>
<dbReference type="Pfam" id="PF16189">
    <property type="entry name" value="Creatinase_N_2"/>
    <property type="match status" value="1"/>
</dbReference>
<dbReference type="GO" id="GO:0004177">
    <property type="term" value="F:aminopeptidase activity"/>
    <property type="evidence" value="ECO:0007669"/>
    <property type="project" value="UniProtKB-KW"/>
</dbReference>
<dbReference type="InterPro" id="IPR036005">
    <property type="entry name" value="Creatinase/aminopeptidase-like"/>
</dbReference>